<keyword evidence="1 3" id="KW-0547">Nucleotide-binding</keyword>
<evidence type="ECO:0000256" key="1">
    <source>
        <dbReference type="ARBA" id="ARBA00022741"/>
    </source>
</evidence>
<comment type="caution">
    <text evidence="6">The sequence shown here is derived from an EMBL/GenBank/DDBJ whole genome shotgun (WGS) entry which is preliminary data.</text>
</comment>
<dbReference type="InterPro" id="IPR027417">
    <property type="entry name" value="P-loop_NTPase"/>
</dbReference>
<dbReference type="Pfam" id="PF01580">
    <property type="entry name" value="FtsK_SpoIIIE"/>
    <property type="match status" value="1"/>
</dbReference>
<dbReference type="PROSITE" id="PS50901">
    <property type="entry name" value="FTSK"/>
    <property type="match status" value="1"/>
</dbReference>
<accession>A0ABW0KW34</accession>
<sequence>MNSSPDLRSSRIASLHTSLRETVGDFSTRSEQISRETRSKRYTSEQAHLQQLEAFDAQHAATVSEMAAQWDEYVKTIHARHAVRRTSFKRYEDRIKRDLQAMVQKERERWLGRQQMRRVHADAIRKRGLQQLEHSADALLVRLTAAKERLLAVLKATGERLGRKTAPAPNTSLTLADIPARIADIEGHAQGLEEQLASGKSSGMFKMFSKPRVDLLELSAAVLDYETCLQELHAAKDAAAAQLQAEFEHTDALVTADWNRTEEVAEKYRLAMLRRLATQIPACLARNERLLVRNVQRFEVQKAAALAQVSAPLLHERQQICEQHEATMHSMQATAQQRWYKLQAEWNEKIPPLLATVDEVTQAPTAQLQPWSATYQPHEAFPSAVRLGELTLDLSPQAAFFAKETPFDLRSHERISLPLALAFPQEGSLLIETDDDGGKWVADVMNNAIFRLFSQAPPGKVHFTIIDAVGLGQNFAGLMHLADYEPALINRRIWTQRDQIEERLAELNEHVEKVIQMYLRNEYATITEYNEQAGSVAEKYHFLVIAGLPAAFSEASMARLKSIVMSGARCGVFVLIHWDRRQPLPEGLSPEDLRKNCLRIVRERGVVSFNGIRTLELDAPPPDAVAAELAHQIGQASIDSNRVQVPFSVVTPKELWSESTTNELRIAIGRTGATKLQYLAIGKGTRQHALLAGKTGSGKSTLLHIIITNLALTCSPDEVEFYLIDFKKGVEFKCYADAKLPHAKVIAIESDREFALSVLQRIDEELRRRGELFRKAGAQDLAGYKRVPGTEPMPRTMLIIDEFQEYFTEDDAVAQGAALLLDRIVRQGRAFGIHVFLGSQTLGGAYTLARTTLGQMVIRIALQCNEADAALIMDDSNTAPRLLSRPGEGIYNDAAGAVEGNSPFQVVWLTDEERDASLVKVTQISQERGFSRKRPIIFEGNMPADVRDNALLSAALENPPAKAPADPKCWLGMPNAIKGPTEAMFPRQSGRHLLLVGQNDEAVAAIIGLGMLALAAQHPRSAQPKFYLIHGALAGTPDCVFLESIAQGRAQISQGHEAPEFIAEIHAEMKRRSDEGSAGDPPIYLFIHGLQKFRKLRYEEDFSFGGDDTPKPGNQLNEIISEGPPLGIHLITSLDTLNNVNRSLSRKAVSELGMRVLFQMSANDSASLIDSPKASTLGLHRALFYSEHESRLETFRPFALPDGGWIADALNALAAG</sequence>
<evidence type="ECO:0000256" key="4">
    <source>
        <dbReference type="SAM" id="Coils"/>
    </source>
</evidence>
<keyword evidence="4" id="KW-0175">Coiled coil</keyword>
<protein>
    <submittedName>
        <fullName evidence="6">FtsK/SpoIIIE domain-containing protein</fullName>
    </submittedName>
</protein>
<keyword evidence="2 3" id="KW-0067">ATP-binding</keyword>
<dbReference type="PANTHER" id="PTHR22683:SF41">
    <property type="entry name" value="DNA TRANSLOCASE FTSK"/>
    <property type="match status" value="1"/>
</dbReference>
<evidence type="ECO:0000313" key="7">
    <source>
        <dbReference type="Proteomes" id="UP001596052"/>
    </source>
</evidence>
<dbReference type="Proteomes" id="UP001596052">
    <property type="component" value="Unassembled WGS sequence"/>
</dbReference>
<name>A0ABW0KW34_9BACT</name>
<evidence type="ECO:0000256" key="3">
    <source>
        <dbReference type="PROSITE-ProRule" id="PRU00289"/>
    </source>
</evidence>
<dbReference type="InterPro" id="IPR003593">
    <property type="entry name" value="AAA+_ATPase"/>
</dbReference>
<feature type="coiled-coil region" evidence="4">
    <location>
        <begin position="88"/>
        <end position="149"/>
    </location>
</feature>
<gene>
    <name evidence="6" type="ORF">ACFQDI_18260</name>
</gene>
<dbReference type="PANTHER" id="PTHR22683">
    <property type="entry name" value="SPORULATION PROTEIN RELATED"/>
    <property type="match status" value="1"/>
</dbReference>
<dbReference type="InterPro" id="IPR050206">
    <property type="entry name" value="FtsK/SpoIIIE/SftA"/>
</dbReference>
<keyword evidence="7" id="KW-1185">Reference proteome</keyword>
<proteinExistence type="predicted"/>
<feature type="binding site" evidence="3">
    <location>
        <begin position="693"/>
        <end position="700"/>
    </location>
    <ligand>
        <name>ATP</name>
        <dbReference type="ChEBI" id="CHEBI:30616"/>
    </ligand>
</feature>
<evidence type="ECO:0000313" key="6">
    <source>
        <dbReference type="EMBL" id="MFC5456816.1"/>
    </source>
</evidence>
<reference evidence="7" key="1">
    <citation type="journal article" date="2019" name="Int. J. Syst. Evol. Microbiol.">
        <title>The Global Catalogue of Microorganisms (GCM) 10K type strain sequencing project: providing services to taxonomists for standard genome sequencing and annotation.</title>
        <authorList>
            <consortium name="The Broad Institute Genomics Platform"/>
            <consortium name="The Broad Institute Genome Sequencing Center for Infectious Disease"/>
            <person name="Wu L."/>
            <person name="Ma J."/>
        </authorList>
    </citation>
    <scope>NUCLEOTIDE SEQUENCE [LARGE SCALE GENOMIC DNA]</scope>
    <source>
        <strain evidence="7">CGMCC 4.1469</strain>
    </source>
</reference>
<dbReference type="CDD" id="cd01127">
    <property type="entry name" value="TrwB_TraG_TraD_VirD4"/>
    <property type="match status" value="1"/>
</dbReference>
<feature type="domain" description="FtsK" evidence="5">
    <location>
        <begin position="673"/>
        <end position="871"/>
    </location>
</feature>
<dbReference type="SMART" id="SM00382">
    <property type="entry name" value="AAA"/>
    <property type="match status" value="1"/>
</dbReference>
<dbReference type="Gene3D" id="3.40.50.300">
    <property type="entry name" value="P-loop containing nucleotide triphosphate hydrolases"/>
    <property type="match status" value="3"/>
</dbReference>
<organism evidence="6 7">
    <name type="scientific">Prosthecobacter fluviatilis</name>
    <dbReference type="NCBI Taxonomy" id="445931"/>
    <lineage>
        <taxon>Bacteria</taxon>
        <taxon>Pseudomonadati</taxon>
        <taxon>Verrucomicrobiota</taxon>
        <taxon>Verrucomicrobiia</taxon>
        <taxon>Verrucomicrobiales</taxon>
        <taxon>Verrucomicrobiaceae</taxon>
        <taxon>Prosthecobacter</taxon>
    </lineage>
</organism>
<dbReference type="InterPro" id="IPR002543">
    <property type="entry name" value="FtsK_dom"/>
</dbReference>
<dbReference type="RefSeq" id="WP_377169452.1">
    <property type="nucleotide sequence ID" value="NZ_JBHSMQ010000007.1"/>
</dbReference>
<evidence type="ECO:0000256" key="2">
    <source>
        <dbReference type="ARBA" id="ARBA00022840"/>
    </source>
</evidence>
<evidence type="ECO:0000259" key="5">
    <source>
        <dbReference type="PROSITE" id="PS50901"/>
    </source>
</evidence>
<dbReference type="SUPFAM" id="SSF52540">
    <property type="entry name" value="P-loop containing nucleoside triphosphate hydrolases"/>
    <property type="match status" value="1"/>
</dbReference>
<dbReference type="EMBL" id="JBHSMQ010000007">
    <property type="protein sequence ID" value="MFC5456816.1"/>
    <property type="molecule type" value="Genomic_DNA"/>
</dbReference>